<keyword evidence="2" id="KW-1185">Reference proteome</keyword>
<proteinExistence type="predicted"/>
<evidence type="ECO:0000313" key="1">
    <source>
        <dbReference type="EMBL" id="MFC3193197.1"/>
    </source>
</evidence>
<protein>
    <submittedName>
        <fullName evidence="1">RusA family crossover junction endodeoxyribonuclease</fullName>
    </submittedName>
</protein>
<dbReference type="EMBL" id="JBHRTS010000002">
    <property type="protein sequence ID" value="MFC3193197.1"/>
    <property type="molecule type" value="Genomic_DNA"/>
</dbReference>
<sequence length="133" mass="14502">MIPFEFTIKGPPISHQAKSKSKNRWKTAVAAAAKAKIKQGDVPTIDEVAIRITYYYEGDTPDVDNIIKPIQDALIGLVYVDDSQVIQAVSSKARIDGSFTIRGASAELLLAFSNKDTFVHILITSPPDMSVLP</sequence>
<reference evidence="2" key="1">
    <citation type="journal article" date="2019" name="Int. J. Syst. Evol. Microbiol.">
        <title>The Global Catalogue of Microorganisms (GCM) 10K type strain sequencing project: providing services to taxonomists for standard genome sequencing and annotation.</title>
        <authorList>
            <consortium name="The Broad Institute Genomics Platform"/>
            <consortium name="The Broad Institute Genome Sequencing Center for Infectious Disease"/>
            <person name="Wu L."/>
            <person name="Ma J."/>
        </authorList>
    </citation>
    <scope>NUCLEOTIDE SEQUENCE [LARGE SCALE GENOMIC DNA]</scope>
    <source>
        <strain evidence="2">KCTC 42953</strain>
    </source>
</reference>
<dbReference type="SUPFAM" id="SSF103084">
    <property type="entry name" value="Holliday junction resolvase RusA"/>
    <property type="match status" value="1"/>
</dbReference>
<dbReference type="InterPro" id="IPR008822">
    <property type="entry name" value="Endonuclease_RusA-like"/>
</dbReference>
<name>A0ABV7JCQ0_9GAMM</name>
<dbReference type="Proteomes" id="UP001595533">
    <property type="component" value="Unassembled WGS sequence"/>
</dbReference>
<comment type="caution">
    <text evidence="1">The sequence shown here is derived from an EMBL/GenBank/DDBJ whole genome shotgun (WGS) entry which is preliminary data.</text>
</comment>
<evidence type="ECO:0000313" key="2">
    <source>
        <dbReference type="Proteomes" id="UP001595533"/>
    </source>
</evidence>
<dbReference type="RefSeq" id="WP_077409879.1">
    <property type="nucleotide sequence ID" value="NZ_JBHRTS010000002.1"/>
</dbReference>
<dbReference type="Gene3D" id="3.30.1330.70">
    <property type="entry name" value="Holliday junction resolvase RusA"/>
    <property type="match status" value="1"/>
</dbReference>
<organism evidence="1 2">
    <name type="scientific">Marinicella sediminis</name>
    <dbReference type="NCBI Taxonomy" id="1792834"/>
    <lineage>
        <taxon>Bacteria</taxon>
        <taxon>Pseudomonadati</taxon>
        <taxon>Pseudomonadota</taxon>
        <taxon>Gammaproteobacteria</taxon>
        <taxon>Lysobacterales</taxon>
        <taxon>Marinicellaceae</taxon>
        <taxon>Marinicella</taxon>
    </lineage>
</organism>
<accession>A0ABV7JCQ0</accession>
<dbReference type="Pfam" id="PF05866">
    <property type="entry name" value="RusA"/>
    <property type="match status" value="1"/>
</dbReference>
<gene>
    <name evidence="1" type="ORF">ACFODZ_02970</name>
</gene>
<dbReference type="InterPro" id="IPR036614">
    <property type="entry name" value="RusA-like_sf"/>
</dbReference>